<proteinExistence type="predicted"/>
<feature type="transmembrane region" description="Helical" evidence="5">
    <location>
        <begin position="273"/>
        <end position="293"/>
    </location>
</feature>
<evidence type="ECO:0000256" key="5">
    <source>
        <dbReference type="SAM" id="Phobius"/>
    </source>
</evidence>
<keyword evidence="2 5" id="KW-0812">Transmembrane</keyword>
<keyword evidence="8" id="KW-1185">Reference proteome</keyword>
<evidence type="ECO:0000256" key="1">
    <source>
        <dbReference type="ARBA" id="ARBA00004141"/>
    </source>
</evidence>
<comment type="subcellular location">
    <subcellularLocation>
        <location evidence="1">Membrane</location>
        <topology evidence="1">Multi-pass membrane protein</topology>
    </subcellularLocation>
</comment>
<dbReference type="InterPro" id="IPR020846">
    <property type="entry name" value="MFS_dom"/>
</dbReference>
<comment type="caution">
    <text evidence="7">The sequence shown here is derived from an EMBL/GenBank/DDBJ whole genome shotgun (WGS) entry which is preliminary data.</text>
</comment>
<dbReference type="Proteomes" id="UP001295684">
    <property type="component" value="Unassembled WGS sequence"/>
</dbReference>
<feature type="transmembrane region" description="Helical" evidence="5">
    <location>
        <begin position="185"/>
        <end position="205"/>
    </location>
</feature>
<feature type="transmembrane region" description="Helical" evidence="5">
    <location>
        <begin position="330"/>
        <end position="349"/>
    </location>
</feature>
<feature type="transmembrane region" description="Helical" evidence="5">
    <location>
        <begin position="217"/>
        <end position="239"/>
    </location>
</feature>
<dbReference type="InterPro" id="IPR036259">
    <property type="entry name" value="MFS_trans_sf"/>
</dbReference>
<dbReference type="Pfam" id="PF07690">
    <property type="entry name" value="MFS_1"/>
    <property type="match status" value="1"/>
</dbReference>
<protein>
    <recommendedName>
        <fullName evidence="6">Major facilitator superfamily (MFS) profile domain-containing protein</fullName>
    </recommendedName>
</protein>
<sequence length="358" mass="40071">MAAFLGYSISAVFLLPIPDIIGRKPSLISMSLVSIVTYFLFMFAQSLIQIYLLACVTGGTILVRMTVAYIYALETVSSETQKKIVPCLIITEKLTIISIPIIMCITKSWLAIIIPFCCISIFATAFIFFVPESQKFLCNKNQARAKEEQTSSTGRMFDRQVAETTINGDKDQPQFMNNFKDCSKLLNLLIMICSWSFTSAGYYLVCYNVKYFEGSVYTNSILFGVAGLIGVILFSILINLISSKKLLISSFFLTLFGSVGYSATLQYPSLVPIWILFMVGSFSIQFSLCYYLNCELFQPAFRTRVYSICNFCSRSCSILSPLLSETLSNPIILISACSILMLLLSLNLTPKPNYRSYS</sequence>
<evidence type="ECO:0000313" key="7">
    <source>
        <dbReference type="EMBL" id="CAI2367296.1"/>
    </source>
</evidence>
<evidence type="ECO:0000256" key="3">
    <source>
        <dbReference type="ARBA" id="ARBA00022989"/>
    </source>
</evidence>
<evidence type="ECO:0000259" key="6">
    <source>
        <dbReference type="PROSITE" id="PS50850"/>
    </source>
</evidence>
<evidence type="ECO:0000256" key="4">
    <source>
        <dbReference type="ARBA" id="ARBA00023136"/>
    </source>
</evidence>
<dbReference type="AlphaFoldDB" id="A0AAD1UDN5"/>
<dbReference type="GO" id="GO:0016020">
    <property type="term" value="C:membrane"/>
    <property type="evidence" value="ECO:0007669"/>
    <property type="project" value="UniProtKB-SubCell"/>
</dbReference>
<name>A0AAD1UDN5_EUPCR</name>
<feature type="transmembrane region" description="Helical" evidence="5">
    <location>
        <begin position="50"/>
        <end position="72"/>
    </location>
</feature>
<accession>A0AAD1UDN5</accession>
<dbReference type="PANTHER" id="PTHR24064">
    <property type="entry name" value="SOLUTE CARRIER FAMILY 22 MEMBER"/>
    <property type="match status" value="1"/>
</dbReference>
<dbReference type="GO" id="GO:0022857">
    <property type="term" value="F:transmembrane transporter activity"/>
    <property type="evidence" value="ECO:0007669"/>
    <property type="project" value="InterPro"/>
</dbReference>
<evidence type="ECO:0000256" key="2">
    <source>
        <dbReference type="ARBA" id="ARBA00022692"/>
    </source>
</evidence>
<feature type="transmembrane region" description="Helical" evidence="5">
    <location>
        <begin position="84"/>
        <end position="103"/>
    </location>
</feature>
<keyword evidence="4 5" id="KW-0472">Membrane</keyword>
<evidence type="ECO:0000313" key="8">
    <source>
        <dbReference type="Proteomes" id="UP001295684"/>
    </source>
</evidence>
<keyword evidence="3 5" id="KW-1133">Transmembrane helix</keyword>
<dbReference type="PROSITE" id="PS50850">
    <property type="entry name" value="MFS"/>
    <property type="match status" value="1"/>
</dbReference>
<feature type="domain" description="Major facilitator superfamily (MFS) profile" evidence="6">
    <location>
        <begin position="1"/>
        <end position="353"/>
    </location>
</feature>
<organism evidence="7 8">
    <name type="scientific">Euplotes crassus</name>
    <dbReference type="NCBI Taxonomy" id="5936"/>
    <lineage>
        <taxon>Eukaryota</taxon>
        <taxon>Sar</taxon>
        <taxon>Alveolata</taxon>
        <taxon>Ciliophora</taxon>
        <taxon>Intramacronucleata</taxon>
        <taxon>Spirotrichea</taxon>
        <taxon>Hypotrichia</taxon>
        <taxon>Euplotida</taxon>
        <taxon>Euplotidae</taxon>
        <taxon>Moneuplotes</taxon>
    </lineage>
</organism>
<feature type="transmembrane region" description="Helical" evidence="5">
    <location>
        <begin position="109"/>
        <end position="130"/>
    </location>
</feature>
<dbReference type="EMBL" id="CAMPGE010008397">
    <property type="protein sequence ID" value="CAI2367296.1"/>
    <property type="molecule type" value="Genomic_DNA"/>
</dbReference>
<dbReference type="SUPFAM" id="SSF103473">
    <property type="entry name" value="MFS general substrate transporter"/>
    <property type="match status" value="1"/>
</dbReference>
<feature type="transmembrane region" description="Helical" evidence="5">
    <location>
        <begin position="246"/>
        <end position="267"/>
    </location>
</feature>
<reference evidence="7" key="1">
    <citation type="submission" date="2023-07" db="EMBL/GenBank/DDBJ databases">
        <authorList>
            <consortium name="AG Swart"/>
            <person name="Singh M."/>
            <person name="Singh A."/>
            <person name="Seah K."/>
            <person name="Emmerich C."/>
        </authorList>
    </citation>
    <scope>NUCLEOTIDE SEQUENCE</scope>
    <source>
        <strain evidence="7">DP1</strain>
    </source>
</reference>
<gene>
    <name evidence="7" type="ORF">ECRASSUSDP1_LOCUS8578</name>
</gene>
<dbReference type="Gene3D" id="1.20.1250.20">
    <property type="entry name" value="MFS general substrate transporter like domains"/>
    <property type="match status" value="1"/>
</dbReference>
<dbReference type="InterPro" id="IPR011701">
    <property type="entry name" value="MFS"/>
</dbReference>